<comment type="caution">
    <text evidence="1">The sequence shown here is derived from an EMBL/GenBank/DDBJ whole genome shotgun (WGS) entry which is preliminary data.</text>
</comment>
<dbReference type="VEuPathDB" id="CryptoDB:GNI_193130"/>
<evidence type="ECO:0000313" key="1">
    <source>
        <dbReference type="EMBL" id="EZG43046.1"/>
    </source>
</evidence>
<gene>
    <name evidence="1" type="ORF">GNI_193130</name>
</gene>
<dbReference type="GeneID" id="22916283"/>
<proteinExistence type="predicted"/>
<keyword evidence="2" id="KW-1185">Reference proteome</keyword>
<dbReference type="EMBL" id="AFNH02001479">
    <property type="protein sequence ID" value="EZG43046.1"/>
    <property type="molecule type" value="Genomic_DNA"/>
</dbReference>
<sequence>MKHHPVSHRTEWAPIVYSIRPQFCELKYKIVDTLVFEQIVMRTVFGVITYCHLVALFCKTVEYGGLTKTSSAIQDDNRFKLDNFWHVNGTKV</sequence>
<dbReference type="AlphaFoldDB" id="A0A023AWC4"/>
<reference evidence="1" key="1">
    <citation type="submission" date="2013-12" db="EMBL/GenBank/DDBJ databases">
        <authorList>
            <person name="Omoto C.K."/>
            <person name="Sibley D."/>
            <person name="Venepally P."/>
            <person name="Hadjithomas M."/>
            <person name="Karamycheva S."/>
            <person name="Brunk B."/>
            <person name="Roos D."/>
            <person name="Caler E."/>
            <person name="Lorenzi H."/>
        </authorList>
    </citation>
    <scope>NUCLEOTIDE SEQUENCE</scope>
</reference>
<protein>
    <submittedName>
        <fullName evidence="1">Uncharacterized protein</fullName>
    </submittedName>
</protein>
<organism evidence="1 2">
    <name type="scientific">Gregarina niphandrodes</name>
    <name type="common">Septate eugregarine</name>
    <dbReference type="NCBI Taxonomy" id="110365"/>
    <lineage>
        <taxon>Eukaryota</taxon>
        <taxon>Sar</taxon>
        <taxon>Alveolata</taxon>
        <taxon>Apicomplexa</taxon>
        <taxon>Conoidasida</taxon>
        <taxon>Gregarinasina</taxon>
        <taxon>Eugregarinorida</taxon>
        <taxon>Gregarinidae</taxon>
        <taxon>Gregarina</taxon>
    </lineage>
</organism>
<accession>A0A023AWC4</accession>
<dbReference type="Proteomes" id="UP000019763">
    <property type="component" value="Unassembled WGS sequence"/>
</dbReference>
<dbReference type="RefSeq" id="XP_011133681.1">
    <property type="nucleotide sequence ID" value="XM_011135379.1"/>
</dbReference>
<name>A0A023AWC4_GRENI</name>
<evidence type="ECO:0000313" key="2">
    <source>
        <dbReference type="Proteomes" id="UP000019763"/>
    </source>
</evidence>